<dbReference type="Gene3D" id="1.10.3210.10">
    <property type="entry name" value="Hypothetical protein af1432"/>
    <property type="match status" value="1"/>
</dbReference>
<evidence type="ECO:0000313" key="3">
    <source>
        <dbReference type="Proteomes" id="UP000189735"/>
    </source>
</evidence>
<dbReference type="PANTHER" id="PTHR35569:SF1">
    <property type="entry name" value="CYANAMIDE HYDRATASE DDI2-RELATED"/>
    <property type="match status" value="1"/>
</dbReference>
<sequence length="203" mass="22300">MTELLQLPTGDTARRALDWVQRTEERSIANHSVRTFLYARVVAASDGLVSGQDYNAELLFLACVLHDIGTTDEADGELRFEVDGADAAARFLAAEGMSAAETDLVWEAIALHTSPQIAERRGPITRLTRLGVRGDFGLETVEAAERQAIEDAYPRLDVEKHLGDAVLEQALRRPEKAPRNSWPASLVRAHLDDPHNTGVSEAF</sequence>
<dbReference type="SMART" id="SM00471">
    <property type="entry name" value="HDc"/>
    <property type="match status" value="1"/>
</dbReference>
<evidence type="ECO:0000259" key="1">
    <source>
        <dbReference type="SMART" id="SM00471"/>
    </source>
</evidence>
<evidence type="ECO:0000313" key="2">
    <source>
        <dbReference type="EMBL" id="SKA90966.1"/>
    </source>
</evidence>
<dbReference type="AlphaFoldDB" id="A0A1T4XN41"/>
<gene>
    <name evidence="2" type="ORF">SAMN06295879_1400</name>
</gene>
<dbReference type="InterPro" id="IPR003607">
    <property type="entry name" value="HD/PDEase_dom"/>
</dbReference>
<dbReference type="EMBL" id="FUYG01000003">
    <property type="protein sequence ID" value="SKA90966.1"/>
    <property type="molecule type" value="Genomic_DNA"/>
</dbReference>
<dbReference type="Proteomes" id="UP000189735">
    <property type="component" value="Unassembled WGS sequence"/>
</dbReference>
<reference evidence="3" key="1">
    <citation type="submission" date="2017-02" db="EMBL/GenBank/DDBJ databases">
        <authorList>
            <person name="Varghese N."/>
            <person name="Submissions S."/>
        </authorList>
    </citation>
    <scope>NUCLEOTIDE SEQUENCE [LARGE SCALE GENOMIC DNA]</scope>
    <source>
        <strain evidence="3">VKM Ac-2052</strain>
    </source>
</reference>
<accession>A0A1T4XN41</accession>
<dbReference type="InterPro" id="IPR006674">
    <property type="entry name" value="HD_domain"/>
</dbReference>
<feature type="domain" description="HD/PDEase" evidence="1">
    <location>
        <begin position="24"/>
        <end position="100"/>
    </location>
</feature>
<dbReference type="PANTHER" id="PTHR35569">
    <property type="entry name" value="CYANAMIDE HYDRATASE DDI2-RELATED"/>
    <property type="match status" value="1"/>
</dbReference>
<dbReference type="Pfam" id="PF01966">
    <property type="entry name" value="HD"/>
    <property type="match status" value="1"/>
</dbReference>
<protein>
    <submittedName>
        <fullName evidence="2">HD superfamily phosphodieaserase, includes HD domain of RNase Y</fullName>
    </submittedName>
</protein>
<proteinExistence type="predicted"/>
<dbReference type="CDD" id="cd00077">
    <property type="entry name" value="HDc"/>
    <property type="match status" value="1"/>
</dbReference>
<name>A0A1T4XN41_9MICO</name>
<organism evidence="2 3">
    <name type="scientific">Agreia bicolorata</name>
    <dbReference type="NCBI Taxonomy" id="110935"/>
    <lineage>
        <taxon>Bacteria</taxon>
        <taxon>Bacillati</taxon>
        <taxon>Actinomycetota</taxon>
        <taxon>Actinomycetes</taxon>
        <taxon>Micrococcales</taxon>
        <taxon>Microbacteriaceae</taxon>
        <taxon>Agreia</taxon>
    </lineage>
</organism>
<dbReference type="RefSeq" id="WP_078713859.1">
    <property type="nucleotide sequence ID" value="NZ_FUYG01000003.1"/>
</dbReference>
<dbReference type="SUPFAM" id="SSF109604">
    <property type="entry name" value="HD-domain/PDEase-like"/>
    <property type="match status" value="1"/>
</dbReference>